<dbReference type="GO" id="GO:0016787">
    <property type="term" value="F:hydrolase activity"/>
    <property type="evidence" value="ECO:0007669"/>
    <property type="project" value="UniProtKB-KW"/>
</dbReference>
<dbReference type="InterPro" id="IPR050491">
    <property type="entry name" value="AmpC-like"/>
</dbReference>
<dbReference type="EMBL" id="JAXOFX010000019">
    <property type="protein sequence ID" value="MDZ5474028.1"/>
    <property type="molecule type" value="Genomic_DNA"/>
</dbReference>
<feature type="domain" description="Beta-lactamase-related" evidence="3">
    <location>
        <begin position="11"/>
        <end position="325"/>
    </location>
</feature>
<dbReference type="InterPro" id="IPR012338">
    <property type="entry name" value="Beta-lactam/transpept-like"/>
</dbReference>
<evidence type="ECO:0000313" key="5">
    <source>
        <dbReference type="Proteomes" id="UP001290455"/>
    </source>
</evidence>
<dbReference type="PANTHER" id="PTHR46825">
    <property type="entry name" value="D-ALANYL-D-ALANINE-CARBOXYPEPTIDASE/ENDOPEPTIDASE AMPH"/>
    <property type="match status" value="1"/>
</dbReference>
<evidence type="ECO:0000256" key="1">
    <source>
        <dbReference type="ARBA" id="ARBA00004370"/>
    </source>
</evidence>
<keyword evidence="5" id="KW-1185">Reference proteome</keyword>
<dbReference type="PANTHER" id="PTHR46825:SF11">
    <property type="entry name" value="PENICILLIN-BINDING PROTEIN 4"/>
    <property type="match status" value="1"/>
</dbReference>
<dbReference type="Pfam" id="PF00144">
    <property type="entry name" value="Beta-lactamase"/>
    <property type="match status" value="1"/>
</dbReference>
<organism evidence="4 5">
    <name type="scientific">Robertmurraya mangrovi</name>
    <dbReference type="NCBI Taxonomy" id="3098077"/>
    <lineage>
        <taxon>Bacteria</taxon>
        <taxon>Bacillati</taxon>
        <taxon>Bacillota</taxon>
        <taxon>Bacilli</taxon>
        <taxon>Bacillales</taxon>
        <taxon>Bacillaceae</taxon>
        <taxon>Robertmurraya</taxon>
    </lineage>
</organism>
<dbReference type="EC" id="3.1.1.103" evidence="4"/>
<reference evidence="4 5" key="1">
    <citation type="submission" date="2023-11" db="EMBL/GenBank/DDBJ databases">
        <title>Bacillus jintuensis, isolated from a mudflat on the Beibu Gulf coast.</title>
        <authorList>
            <person name="Li M."/>
        </authorList>
    </citation>
    <scope>NUCLEOTIDE SEQUENCE [LARGE SCALE GENOMIC DNA]</scope>
    <source>
        <strain evidence="4 5">31A1R</strain>
    </source>
</reference>
<protein>
    <submittedName>
        <fullName evidence="4">Serine hydrolase domain-containing protein</fullName>
        <ecNumber evidence="4">3.1.1.103</ecNumber>
    </submittedName>
</protein>
<keyword evidence="4" id="KW-0378">Hydrolase</keyword>
<evidence type="ECO:0000259" key="3">
    <source>
        <dbReference type="Pfam" id="PF00144"/>
    </source>
</evidence>
<name>A0ABU5J3L7_9BACI</name>
<dbReference type="Proteomes" id="UP001290455">
    <property type="component" value="Unassembled WGS sequence"/>
</dbReference>
<comment type="subcellular location">
    <subcellularLocation>
        <location evidence="1">Membrane</location>
    </subcellularLocation>
</comment>
<proteinExistence type="predicted"/>
<dbReference type="SUPFAM" id="SSF56601">
    <property type="entry name" value="beta-lactamase/transpeptidase-like"/>
    <property type="match status" value="1"/>
</dbReference>
<sequence length="339" mass="38296">MNKNLLNKINQIQAEKNFSGTVFVQTGESVIFDKSFGYANRAEKIENQSNTRYGIASGSKILTAIAIAQLVEQGKVTFNTRLKECLNIHFPHFDESITIHQLLTHTSGIPDYFDEEVMDDFEELWIQRPMYHIRRLRDFLPMFELEAMKSQPGSMFHYNNAGYILLGLVVEELSGVTFTDYVEKNIFKKCSMDAGYFEMDSLPERTALGYIDLPDGKWKTNVYSLPAKGGSDGGAFVTAKSMAELLEALLNGLLLNKETTNQLLTPHASVNESISYGYGIWMKHENRSISKYYLMGYDPGVNFRAAFYPETNTKIVICSNQADGAFDILTGIEDELNIK</sequence>
<gene>
    <name evidence="4" type="ORF">SM124_20100</name>
</gene>
<keyword evidence="2" id="KW-0472">Membrane</keyword>
<dbReference type="RefSeq" id="WP_322448321.1">
    <property type="nucleotide sequence ID" value="NZ_JAXOFX010000019.1"/>
</dbReference>
<comment type="caution">
    <text evidence="4">The sequence shown here is derived from an EMBL/GenBank/DDBJ whole genome shotgun (WGS) entry which is preliminary data.</text>
</comment>
<evidence type="ECO:0000313" key="4">
    <source>
        <dbReference type="EMBL" id="MDZ5474028.1"/>
    </source>
</evidence>
<evidence type="ECO:0000256" key="2">
    <source>
        <dbReference type="ARBA" id="ARBA00023136"/>
    </source>
</evidence>
<dbReference type="Gene3D" id="3.40.710.10">
    <property type="entry name" value="DD-peptidase/beta-lactamase superfamily"/>
    <property type="match status" value="1"/>
</dbReference>
<dbReference type="InterPro" id="IPR001466">
    <property type="entry name" value="Beta-lactam-related"/>
</dbReference>
<accession>A0ABU5J3L7</accession>